<dbReference type="GO" id="GO:0034236">
    <property type="term" value="F:protein kinase A catalytic subunit binding"/>
    <property type="evidence" value="ECO:0007669"/>
    <property type="project" value="TreeGrafter"/>
</dbReference>
<organism evidence="3">
    <name type="scientific">Skeletonema marinoi</name>
    <dbReference type="NCBI Taxonomy" id="267567"/>
    <lineage>
        <taxon>Eukaryota</taxon>
        <taxon>Sar</taxon>
        <taxon>Stramenopiles</taxon>
        <taxon>Ochrophyta</taxon>
        <taxon>Bacillariophyta</taxon>
        <taxon>Coscinodiscophyceae</taxon>
        <taxon>Thalassiosirophycidae</taxon>
        <taxon>Thalassiosirales</taxon>
        <taxon>Skeletonemataceae</taxon>
        <taxon>Skeletonema</taxon>
        <taxon>Skeletonema marinoi-dohrnii complex</taxon>
    </lineage>
</organism>
<feature type="transmembrane region" description="Helical" evidence="1">
    <location>
        <begin position="16"/>
        <end position="37"/>
    </location>
</feature>
<dbReference type="Pfam" id="PF00027">
    <property type="entry name" value="cNMP_binding"/>
    <property type="match status" value="1"/>
</dbReference>
<dbReference type="GO" id="GO:0004862">
    <property type="term" value="F:cAMP-dependent protein kinase inhibitor activity"/>
    <property type="evidence" value="ECO:0007669"/>
    <property type="project" value="TreeGrafter"/>
</dbReference>
<feature type="transmembrane region" description="Helical" evidence="1">
    <location>
        <begin position="521"/>
        <end position="541"/>
    </location>
</feature>
<feature type="transmembrane region" description="Helical" evidence="1">
    <location>
        <begin position="317"/>
        <end position="340"/>
    </location>
</feature>
<dbReference type="InterPro" id="IPR021134">
    <property type="entry name" value="Bestrophin-like"/>
</dbReference>
<keyword evidence="1" id="KW-0472">Membrane</keyword>
<dbReference type="GO" id="GO:0005952">
    <property type="term" value="C:cAMP-dependent protein kinase complex"/>
    <property type="evidence" value="ECO:0007669"/>
    <property type="project" value="InterPro"/>
</dbReference>
<feature type="transmembrane region" description="Helical" evidence="1">
    <location>
        <begin position="494"/>
        <end position="515"/>
    </location>
</feature>
<protein>
    <recommendedName>
        <fullName evidence="2">Cyclic nucleotide-binding domain-containing protein</fullName>
    </recommendedName>
</protein>
<dbReference type="GO" id="GO:0005829">
    <property type="term" value="C:cytosol"/>
    <property type="evidence" value="ECO:0007669"/>
    <property type="project" value="TreeGrafter"/>
</dbReference>
<dbReference type="Pfam" id="PF01062">
    <property type="entry name" value="Bestrophin"/>
    <property type="match status" value="1"/>
</dbReference>
<name>A0A7S2P6J3_9STRA</name>
<dbReference type="PANTHER" id="PTHR11635:SF152">
    <property type="entry name" value="CAMP-DEPENDENT PROTEIN KINASE TYPE I REGULATORY SUBUNIT-RELATED"/>
    <property type="match status" value="1"/>
</dbReference>
<dbReference type="InterPro" id="IPR014710">
    <property type="entry name" value="RmlC-like_jellyroll"/>
</dbReference>
<keyword evidence="1" id="KW-1133">Transmembrane helix</keyword>
<dbReference type="GO" id="GO:0005254">
    <property type="term" value="F:chloride channel activity"/>
    <property type="evidence" value="ECO:0007669"/>
    <property type="project" value="InterPro"/>
</dbReference>
<dbReference type="AlphaFoldDB" id="A0A7S2P6J3"/>
<dbReference type="Gene3D" id="2.60.120.10">
    <property type="entry name" value="Jelly Rolls"/>
    <property type="match status" value="1"/>
</dbReference>
<feature type="transmembrane region" description="Helical" evidence="1">
    <location>
        <begin position="269"/>
        <end position="290"/>
    </location>
</feature>
<evidence type="ECO:0000259" key="2">
    <source>
        <dbReference type="PROSITE" id="PS50042"/>
    </source>
</evidence>
<dbReference type="InterPro" id="IPR018488">
    <property type="entry name" value="cNMP-bd_CS"/>
</dbReference>
<dbReference type="CDD" id="cd00038">
    <property type="entry name" value="CAP_ED"/>
    <property type="match status" value="1"/>
</dbReference>
<dbReference type="PROSITE" id="PS50042">
    <property type="entry name" value="CNMP_BINDING_3"/>
    <property type="match status" value="1"/>
</dbReference>
<dbReference type="SUPFAM" id="SSF51206">
    <property type="entry name" value="cAMP-binding domain-like"/>
    <property type="match status" value="1"/>
</dbReference>
<dbReference type="PANTHER" id="PTHR11635">
    <property type="entry name" value="CAMP-DEPENDENT PROTEIN KINASE REGULATORY CHAIN"/>
    <property type="match status" value="1"/>
</dbReference>
<dbReference type="InterPro" id="IPR000595">
    <property type="entry name" value="cNMP-bd_dom"/>
</dbReference>
<keyword evidence="1" id="KW-0812">Transmembrane</keyword>
<evidence type="ECO:0000256" key="1">
    <source>
        <dbReference type="SAM" id="Phobius"/>
    </source>
</evidence>
<dbReference type="PROSITE" id="PS00889">
    <property type="entry name" value="CNMP_BINDING_2"/>
    <property type="match status" value="1"/>
</dbReference>
<sequence>MAKDAIRLPTTAAKRIIMILFFVICCTYTSTCFADAFQSSGSIRFSSLVDRNPSRTIIRAINSSSSTTLFSSRNFDIDSNDRAQPRRIERTEDERAYIESVLRTNVLFQDVVRQGSLIDLASAFDRVEYKKGDTIFSQGDTDKDYMLILEEGECSITIDGEEIPGIYGTMRPPAMVGELALLMDKDRAATVIAKTNVVAFRLDRASFKYFMTGPLVKAEDIKTEIRNIDHVIDKISGIKTRYGGDIIRQFKPSRRWLWGRWHGTIFQQAWKVAVAIMLVSACFVAAVRFFCHPTWHLGQIPDPTFPLISRLVPLANLWNYLMTITTFILTFFLSQAYTLWRNVYDSTRRIQGRINDIGLLVASTAERNDQGKYTKRGEDLLDDIENYTRLFHLLCWAKYSKKFRVLSTSRGMSRMLSRGIMSRTEYNTLTSLSSSNGGPHNACLTWILVKCLTAMKDNTLPNDHALRDLLFHKMCDLRGTFAGIGDQLDGRIPLAYAHFVQVLVDSFLLIAPFALYSELGIWSIPAVGLLTLFYAGLLDLAKILLDPLDNDEFYDAPVNFDIGVLIRESNAGSTRWKYSAEMLPFSTNFES</sequence>
<dbReference type="EMBL" id="HBGZ01004858">
    <property type="protein sequence ID" value="CAD9580338.1"/>
    <property type="molecule type" value="Transcribed_RNA"/>
</dbReference>
<evidence type="ECO:0000313" key="3">
    <source>
        <dbReference type="EMBL" id="CAD9580338.1"/>
    </source>
</evidence>
<feature type="domain" description="Cyclic nucleotide-binding" evidence="2">
    <location>
        <begin position="108"/>
        <end position="211"/>
    </location>
</feature>
<dbReference type="InterPro" id="IPR018490">
    <property type="entry name" value="cNMP-bd_dom_sf"/>
</dbReference>
<accession>A0A7S2P6J3</accession>
<dbReference type="InterPro" id="IPR050503">
    <property type="entry name" value="cAMP-dep_PK_reg_su-like"/>
</dbReference>
<proteinExistence type="predicted"/>
<dbReference type="GO" id="GO:0030552">
    <property type="term" value="F:cAMP binding"/>
    <property type="evidence" value="ECO:0007669"/>
    <property type="project" value="TreeGrafter"/>
</dbReference>
<dbReference type="SMART" id="SM00100">
    <property type="entry name" value="cNMP"/>
    <property type="match status" value="1"/>
</dbReference>
<gene>
    <name evidence="3" type="ORF">SMAR0320_LOCUS3316</name>
</gene>
<reference evidence="3" key="1">
    <citation type="submission" date="2021-01" db="EMBL/GenBank/DDBJ databases">
        <authorList>
            <person name="Corre E."/>
            <person name="Pelletier E."/>
            <person name="Niang G."/>
            <person name="Scheremetjew M."/>
            <person name="Finn R."/>
            <person name="Kale V."/>
            <person name="Holt S."/>
            <person name="Cochrane G."/>
            <person name="Meng A."/>
            <person name="Brown T."/>
            <person name="Cohen L."/>
        </authorList>
    </citation>
    <scope>NUCLEOTIDE SEQUENCE</scope>
    <source>
        <strain evidence="3">SM1012Den-03</strain>
    </source>
</reference>